<dbReference type="EMBL" id="LT962688">
    <property type="protein sequence ID" value="SOR31254.1"/>
    <property type="molecule type" value="Genomic_DNA"/>
</dbReference>
<feature type="compositionally biased region" description="Basic and acidic residues" evidence="1">
    <location>
        <begin position="100"/>
        <end position="115"/>
    </location>
</feature>
<gene>
    <name evidence="2" type="ORF">TK0001_4652</name>
</gene>
<sequence length="122" mass="13017">MLMLDPPVTAAFGAVREAACEARQSDTDVIQSGVGEALNLSPVGGPASVPGFPNDPTIDLIVGFLSLTLRLRPAGERRRSRIAIPSSAIEPMPARRCRGRARDGGSVHDHPETFRLSRARGF</sequence>
<organism evidence="2 3">
    <name type="scientific">Methylorubrum extorquens</name>
    <name type="common">Methylobacterium dichloromethanicum</name>
    <name type="synonym">Methylobacterium extorquens</name>
    <dbReference type="NCBI Taxonomy" id="408"/>
    <lineage>
        <taxon>Bacteria</taxon>
        <taxon>Pseudomonadati</taxon>
        <taxon>Pseudomonadota</taxon>
        <taxon>Alphaproteobacteria</taxon>
        <taxon>Hyphomicrobiales</taxon>
        <taxon>Methylobacteriaceae</taxon>
        <taxon>Methylorubrum</taxon>
    </lineage>
</organism>
<dbReference type="AlphaFoldDB" id="A0A2N9AVA5"/>
<evidence type="ECO:0000256" key="1">
    <source>
        <dbReference type="SAM" id="MobiDB-lite"/>
    </source>
</evidence>
<protein>
    <submittedName>
        <fullName evidence="2">Uncharacterized protein</fullName>
    </submittedName>
</protein>
<evidence type="ECO:0000313" key="2">
    <source>
        <dbReference type="EMBL" id="SOR31254.1"/>
    </source>
</evidence>
<name>A0A2N9AVA5_METEX</name>
<reference evidence="3" key="1">
    <citation type="submission" date="2017-10" db="EMBL/GenBank/DDBJ databases">
        <authorList>
            <person name="Regsiter A."/>
            <person name="William W."/>
        </authorList>
    </citation>
    <scope>NUCLEOTIDE SEQUENCE [LARGE SCALE GENOMIC DNA]</scope>
</reference>
<dbReference type="Proteomes" id="UP000233769">
    <property type="component" value="Chromosome tk0001"/>
</dbReference>
<evidence type="ECO:0000313" key="3">
    <source>
        <dbReference type="Proteomes" id="UP000233769"/>
    </source>
</evidence>
<feature type="region of interest" description="Disordered" evidence="1">
    <location>
        <begin position="93"/>
        <end position="122"/>
    </location>
</feature>
<proteinExistence type="predicted"/>
<accession>A0A2N9AVA5</accession>